<dbReference type="AlphaFoldDB" id="A0A080M714"/>
<evidence type="ECO:0000313" key="2">
    <source>
        <dbReference type="Proteomes" id="UP000021315"/>
    </source>
</evidence>
<gene>
    <name evidence="1" type="ORF">AW06_002138</name>
</gene>
<reference evidence="1" key="1">
    <citation type="submission" date="2014-02" db="EMBL/GenBank/DDBJ databases">
        <title>Expanding our view of genomic diversity in Candidatus Accumulibacter clades.</title>
        <authorList>
            <person name="Skennerton C.T."/>
            <person name="Barr J.J."/>
            <person name="Slater F.R."/>
            <person name="Bond P.L."/>
            <person name="Tyson G.W."/>
        </authorList>
    </citation>
    <scope>NUCLEOTIDE SEQUENCE [LARGE SCALE GENOMIC DNA]</scope>
</reference>
<proteinExistence type="predicted"/>
<keyword evidence="2" id="KW-1185">Reference proteome</keyword>
<sequence length="29" mass="3350">MPFNSAASVAMHENFPTTEPLWTLPYYSF</sequence>
<evidence type="ECO:0000313" key="1">
    <source>
        <dbReference type="EMBL" id="KFB76766.1"/>
    </source>
</evidence>
<dbReference type="Proteomes" id="UP000021315">
    <property type="component" value="Unassembled WGS sequence"/>
</dbReference>
<dbReference type="EMBL" id="JDST02000046">
    <property type="protein sequence ID" value="KFB76766.1"/>
    <property type="molecule type" value="Genomic_DNA"/>
</dbReference>
<comment type="caution">
    <text evidence="1">The sequence shown here is derived from an EMBL/GenBank/DDBJ whole genome shotgun (WGS) entry which is preliminary data.</text>
</comment>
<name>A0A080M714_9PROT</name>
<accession>A0A080M714</accession>
<protein>
    <submittedName>
        <fullName evidence="1">Uncharacterized protein</fullName>
    </submittedName>
</protein>
<organism evidence="1 2">
    <name type="scientific">Candidatus Accumulibacter cognatus</name>
    <dbReference type="NCBI Taxonomy" id="2954383"/>
    <lineage>
        <taxon>Bacteria</taxon>
        <taxon>Pseudomonadati</taxon>
        <taxon>Pseudomonadota</taxon>
        <taxon>Betaproteobacteria</taxon>
        <taxon>Candidatus Accumulibacter</taxon>
    </lineage>
</organism>